<dbReference type="Proteomes" id="UP000277204">
    <property type="component" value="Unassembled WGS sequence"/>
</dbReference>
<dbReference type="EMBL" id="UZAI01000139">
    <property type="protein sequence ID" value="VDO49072.1"/>
    <property type="molecule type" value="Genomic_DNA"/>
</dbReference>
<evidence type="ECO:0000313" key="2">
    <source>
        <dbReference type="Proteomes" id="UP000277204"/>
    </source>
</evidence>
<name>A0A183LA92_9TREM</name>
<dbReference type="GO" id="GO:0097730">
    <property type="term" value="C:non-motile cilium"/>
    <property type="evidence" value="ECO:0007669"/>
    <property type="project" value="TreeGrafter"/>
</dbReference>
<dbReference type="InterPro" id="IPR048732">
    <property type="entry name" value="CFA69"/>
</dbReference>
<dbReference type="GO" id="GO:1902093">
    <property type="term" value="P:positive regulation of flagellated sperm motility"/>
    <property type="evidence" value="ECO:0007669"/>
    <property type="project" value="TreeGrafter"/>
</dbReference>
<dbReference type="PANTHER" id="PTHR14716:SF0">
    <property type="entry name" value="CILIA- AND FLAGELLA-ASSOCIATED PROTEIN 69"/>
    <property type="match status" value="1"/>
</dbReference>
<proteinExistence type="predicted"/>
<accession>A0A183LA92</accession>
<dbReference type="Pfam" id="PF21049">
    <property type="entry name" value="CFA69_ARM_rpt"/>
    <property type="match status" value="2"/>
</dbReference>
<dbReference type="AlphaFoldDB" id="A0A183LA92"/>
<keyword evidence="2" id="KW-1185">Reference proteome</keyword>
<dbReference type="InterPro" id="IPR048733">
    <property type="entry name" value="CFA69_ARM_dom"/>
</dbReference>
<protein>
    <submittedName>
        <fullName evidence="1">Uncharacterized protein</fullName>
    </submittedName>
</protein>
<dbReference type="GO" id="GO:0097225">
    <property type="term" value="C:sperm midpiece"/>
    <property type="evidence" value="ECO:0007669"/>
    <property type="project" value="TreeGrafter"/>
</dbReference>
<organism evidence="1 2">
    <name type="scientific">Schistosoma margrebowiei</name>
    <dbReference type="NCBI Taxonomy" id="48269"/>
    <lineage>
        <taxon>Eukaryota</taxon>
        <taxon>Metazoa</taxon>
        <taxon>Spiralia</taxon>
        <taxon>Lophotrochozoa</taxon>
        <taxon>Platyhelminthes</taxon>
        <taxon>Trematoda</taxon>
        <taxon>Digenea</taxon>
        <taxon>Strigeidida</taxon>
        <taxon>Schistosomatoidea</taxon>
        <taxon>Schistosomatidae</taxon>
        <taxon>Schistosoma</taxon>
    </lineage>
</organism>
<evidence type="ECO:0000313" key="1">
    <source>
        <dbReference type="EMBL" id="VDO49072.1"/>
    </source>
</evidence>
<dbReference type="PANTHER" id="PTHR14716">
    <property type="entry name" value="CILIA- AND FLAGELLA-ASSOCIATED PROTEIN 69"/>
    <property type="match status" value="1"/>
</dbReference>
<gene>
    <name evidence="1" type="ORF">SMRZ_LOCUS717</name>
</gene>
<sequence length="389" mass="45620">MSSELLRWHHILITPIPHNNIHDLVHYQNILKVCAERVLHLPDVYHQIFLELIRLCSKSFLKMFSSDEMNYFNVAVNFINHFGYLLQLKNVEICTSVCYSLEQFYFKGSQLNDIPEEHKVQPTTKKFNQKVVCHSDIIESLLNCYCEIDQSNSLCLTILILMDKLTKHSEICSNKIILKLGAQFICNRLVLPIISNEFLSRSISILWNLIDNTTNDTMKIEWMKQIGSEVNPFTKLFLLFFFILQCILHIILFVFYIHKQCLLKLRDMFFTLLAQSHSKLCRHLRNDILTIILLIVKHANTYGLLKQIRLIESGLIRRLVQLLTFDEFKCMNPLYKNLKLLPNDENFDMKRLILSILIEMCHDPAAIYVSIIPLNESSIFLFMISSNCK</sequence>
<dbReference type="STRING" id="48269.A0A183LA92"/>
<reference evidence="1 2" key="1">
    <citation type="submission" date="2018-11" db="EMBL/GenBank/DDBJ databases">
        <authorList>
            <consortium name="Pathogen Informatics"/>
        </authorList>
    </citation>
    <scope>NUCLEOTIDE SEQUENCE [LARGE SCALE GENOMIC DNA]</scope>
    <source>
        <strain evidence="1 2">Zambia</strain>
    </source>
</reference>